<accession>A0ABV5NWF3</accession>
<dbReference type="Proteomes" id="UP001589568">
    <property type="component" value="Unassembled WGS sequence"/>
</dbReference>
<keyword evidence="2" id="KW-1185">Reference proteome</keyword>
<protein>
    <recommendedName>
        <fullName evidence="3">DUF541 domain-containing protein</fullName>
    </recommendedName>
</protein>
<proteinExistence type="predicted"/>
<gene>
    <name evidence="1" type="ORF">ACFFR3_34615</name>
</gene>
<evidence type="ECO:0000313" key="1">
    <source>
        <dbReference type="EMBL" id="MFB9474658.1"/>
    </source>
</evidence>
<dbReference type="EMBL" id="JBHMCF010000039">
    <property type="protein sequence ID" value="MFB9474658.1"/>
    <property type="molecule type" value="Genomic_DNA"/>
</dbReference>
<organism evidence="1 2">
    <name type="scientific">Nonomuraea salmonea</name>
    <dbReference type="NCBI Taxonomy" id="46181"/>
    <lineage>
        <taxon>Bacteria</taxon>
        <taxon>Bacillati</taxon>
        <taxon>Actinomycetota</taxon>
        <taxon>Actinomycetes</taxon>
        <taxon>Streptosporangiales</taxon>
        <taxon>Streptosporangiaceae</taxon>
        <taxon>Nonomuraea</taxon>
    </lineage>
</organism>
<name>A0ABV5NWF3_9ACTN</name>
<comment type="caution">
    <text evidence="1">The sequence shown here is derived from an EMBL/GenBank/DDBJ whole genome shotgun (WGS) entry which is preliminary data.</text>
</comment>
<reference evidence="1 2" key="1">
    <citation type="submission" date="2024-09" db="EMBL/GenBank/DDBJ databases">
        <authorList>
            <person name="Sun Q."/>
            <person name="Mori K."/>
        </authorList>
    </citation>
    <scope>NUCLEOTIDE SEQUENCE [LARGE SCALE GENOMIC DNA]</scope>
    <source>
        <strain evidence="1 2">JCM 3324</strain>
    </source>
</reference>
<sequence length="158" mass="17596">MGRARAPQEKKRLSFQKVVVLPVAFSAVVLLAVAALHLQFSPRVARVEAAALTEVRGVGRVVHEETLVMHQWENNYVEVTEFVVHLEGSAKEGVVAAIERRLELLGWRVSDRERSEIWLESAAWPYVIVSVESLKSSGVQVNDRGLPLDEMAFLSVVP</sequence>
<evidence type="ECO:0000313" key="2">
    <source>
        <dbReference type="Proteomes" id="UP001589568"/>
    </source>
</evidence>
<dbReference type="RefSeq" id="WP_379484498.1">
    <property type="nucleotide sequence ID" value="NZ_JBHMCF010000039.1"/>
</dbReference>
<evidence type="ECO:0008006" key="3">
    <source>
        <dbReference type="Google" id="ProtNLM"/>
    </source>
</evidence>